<accession>X1A979</accession>
<dbReference type="EMBL" id="BART01006607">
    <property type="protein sequence ID" value="GAG66612.1"/>
    <property type="molecule type" value="Genomic_DNA"/>
</dbReference>
<reference evidence="1" key="1">
    <citation type="journal article" date="2014" name="Front. Microbiol.">
        <title>High frequency of phylogenetically diverse reductive dehalogenase-homologous genes in deep subseafloor sedimentary metagenomes.</title>
        <authorList>
            <person name="Kawai M."/>
            <person name="Futagami T."/>
            <person name="Toyoda A."/>
            <person name="Takaki Y."/>
            <person name="Nishi S."/>
            <person name="Hori S."/>
            <person name="Arai W."/>
            <person name="Tsubouchi T."/>
            <person name="Morono Y."/>
            <person name="Uchiyama I."/>
            <person name="Ito T."/>
            <person name="Fujiyama A."/>
            <person name="Inagaki F."/>
            <person name="Takami H."/>
        </authorList>
    </citation>
    <scope>NUCLEOTIDE SEQUENCE</scope>
    <source>
        <strain evidence="1">Expedition CK06-06</strain>
    </source>
</reference>
<organism evidence="1">
    <name type="scientific">marine sediment metagenome</name>
    <dbReference type="NCBI Taxonomy" id="412755"/>
    <lineage>
        <taxon>unclassified sequences</taxon>
        <taxon>metagenomes</taxon>
        <taxon>ecological metagenomes</taxon>
    </lineage>
</organism>
<gene>
    <name evidence="1" type="ORF">S01H4_15071</name>
</gene>
<dbReference type="AlphaFoldDB" id="X1A979"/>
<evidence type="ECO:0000313" key="1">
    <source>
        <dbReference type="EMBL" id="GAG66612.1"/>
    </source>
</evidence>
<protein>
    <submittedName>
        <fullName evidence="1">Uncharacterized protein</fullName>
    </submittedName>
</protein>
<proteinExistence type="predicted"/>
<comment type="caution">
    <text evidence="1">The sequence shown here is derived from an EMBL/GenBank/DDBJ whole genome shotgun (WGS) entry which is preliminary data.</text>
</comment>
<sequence>MKDIAEKFFNKFSLQWFKTEWDGEITLFDEFDKDIESALEDPVKKFWNGLV</sequence>
<name>X1A979_9ZZZZ</name>